<dbReference type="InterPro" id="IPR020846">
    <property type="entry name" value="MFS_dom"/>
</dbReference>
<accession>A0A6S6T1G5</accession>
<evidence type="ECO:0000313" key="6">
    <source>
        <dbReference type="EMBL" id="CAA6808685.1"/>
    </source>
</evidence>
<protein>
    <recommendedName>
        <fullName evidence="5">Major facilitator superfamily (MFS) profile domain-containing protein</fullName>
    </recommendedName>
</protein>
<keyword evidence="3 4" id="KW-0472">Membrane</keyword>
<dbReference type="Gene3D" id="1.20.1250.20">
    <property type="entry name" value="MFS general substrate transporter like domains"/>
    <property type="match status" value="1"/>
</dbReference>
<name>A0A6S6T1G5_9BACT</name>
<feature type="transmembrane region" description="Helical" evidence="4">
    <location>
        <begin position="73"/>
        <end position="95"/>
    </location>
</feature>
<keyword evidence="1 4" id="KW-0812">Transmembrane</keyword>
<dbReference type="NCBIfam" id="NF037959">
    <property type="entry name" value="MFS_SpdSyn"/>
    <property type="match status" value="1"/>
</dbReference>
<keyword evidence="2 4" id="KW-1133">Transmembrane helix</keyword>
<dbReference type="SUPFAM" id="SSF103473">
    <property type="entry name" value="MFS general substrate transporter"/>
    <property type="match status" value="1"/>
</dbReference>
<reference evidence="6" key="1">
    <citation type="submission" date="2020-01" db="EMBL/GenBank/DDBJ databases">
        <authorList>
            <person name="Meier V. D."/>
            <person name="Meier V D."/>
        </authorList>
    </citation>
    <scope>NUCLEOTIDE SEQUENCE</scope>
    <source>
        <strain evidence="6">HLG_WM_MAG_12</strain>
    </source>
</reference>
<evidence type="ECO:0000256" key="3">
    <source>
        <dbReference type="ARBA" id="ARBA00023136"/>
    </source>
</evidence>
<feature type="transmembrane region" description="Helical" evidence="4">
    <location>
        <begin position="46"/>
        <end position="66"/>
    </location>
</feature>
<organism evidence="6">
    <name type="scientific">uncultured Campylobacterales bacterium</name>
    <dbReference type="NCBI Taxonomy" id="352960"/>
    <lineage>
        <taxon>Bacteria</taxon>
        <taxon>Pseudomonadati</taxon>
        <taxon>Campylobacterota</taxon>
        <taxon>Epsilonproteobacteria</taxon>
        <taxon>Campylobacterales</taxon>
        <taxon>environmental samples</taxon>
    </lineage>
</organism>
<dbReference type="GO" id="GO:0022857">
    <property type="term" value="F:transmembrane transporter activity"/>
    <property type="evidence" value="ECO:0007669"/>
    <property type="project" value="InterPro"/>
</dbReference>
<feature type="domain" description="Major facilitator superfamily (MFS) profile" evidence="5">
    <location>
        <begin position="7"/>
        <end position="202"/>
    </location>
</feature>
<dbReference type="AlphaFoldDB" id="A0A6S6T1G5"/>
<sequence length="202" mass="22667">MIIRNSTLKIICILFLLSGISALTYQIIWQRVLFSTFGVDIDSVTIIVSTFMLGLGLGALLGGYLSDKYPTSVIFIFMIFEALIGLFGFFSYLIIINVSDLFILSNMFVVTLANFFIFLIPTILMGATLPLLVTYFYKYSKNIGISIGRLYSFNTLGASIGAFFTTFIALIYFDILQTLQLAALNNFVIVLITYFIFKKSNK</sequence>
<dbReference type="PROSITE" id="PS50850">
    <property type="entry name" value="MFS"/>
    <property type="match status" value="1"/>
</dbReference>
<evidence type="ECO:0000256" key="1">
    <source>
        <dbReference type="ARBA" id="ARBA00022692"/>
    </source>
</evidence>
<evidence type="ECO:0000256" key="4">
    <source>
        <dbReference type="SAM" id="Phobius"/>
    </source>
</evidence>
<dbReference type="EMBL" id="CACVAW010000033">
    <property type="protein sequence ID" value="CAA6808685.1"/>
    <property type="molecule type" value="Genomic_DNA"/>
</dbReference>
<feature type="transmembrane region" description="Helical" evidence="4">
    <location>
        <begin position="149"/>
        <end position="173"/>
    </location>
</feature>
<feature type="transmembrane region" description="Helical" evidence="4">
    <location>
        <begin position="179"/>
        <end position="197"/>
    </location>
</feature>
<feature type="transmembrane region" description="Helical" evidence="4">
    <location>
        <begin position="115"/>
        <end position="137"/>
    </location>
</feature>
<evidence type="ECO:0000259" key="5">
    <source>
        <dbReference type="PROSITE" id="PS50850"/>
    </source>
</evidence>
<evidence type="ECO:0000256" key="2">
    <source>
        <dbReference type="ARBA" id="ARBA00022989"/>
    </source>
</evidence>
<dbReference type="InterPro" id="IPR036259">
    <property type="entry name" value="MFS_trans_sf"/>
</dbReference>
<gene>
    <name evidence="6" type="ORF">HELGO_WM16519</name>
</gene>
<proteinExistence type="predicted"/>